<comment type="similarity">
    <text evidence="1">Belongs to the MreC family.</text>
</comment>
<accession>A0A419DE73</accession>
<dbReference type="Gene3D" id="2.40.10.340">
    <property type="entry name" value="Rod shape-determining protein MreC, domain 1"/>
    <property type="match status" value="1"/>
</dbReference>
<proteinExistence type="inferred from homology"/>
<dbReference type="GO" id="GO:0008360">
    <property type="term" value="P:regulation of cell shape"/>
    <property type="evidence" value="ECO:0007669"/>
    <property type="project" value="UniProtKB-KW"/>
</dbReference>
<dbReference type="InterPro" id="IPR042175">
    <property type="entry name" value="Cell/Rod_MreC_2"/>
</dbReference>
<dbReference type="InterPro" id="IPR007221">
    <property type="entry name" value="MreC"/>
</dbReference>
<feature type="coiled-coil region" evidence="5">
    <location>
        <begin position="63"/>
        <end position="100"/>
    </location>
</feature>
<dbReference type="PANTHER" id="PTHR34138:SF1">
    <property type="entry name" value="CELL SHAPE-DETERMINING PROTEIN MREC"/>
    <property type="match status" value="1"/>
</dbReference>
<evidence type="ECO:0000256" key="4">
    <source>
        <dbReference type="ARBA" id="ARBA00032089"/>
    </source>
</evidence>
<evidence type="ECO:0000256" key="5">
    <source>
        <dbReference type="SAM" id="Coils"/>
    </source>
</evidence>
<dbReference type="InterPro" id="IPR042177">
    <property type="entry name" value="Cell/Rod_1"/>
</dbReference>
<gene>
    <name evidence="8" type="primary">mreC</name>
    <name evidence="8" type="ORF">C4544_02950</name>
</gene>
<dbReference type="EMBL" id="QZJW01000019">
    <property type="protein sequence ID" value="RJO61446.1"/>
    <property type="molecule type" value="Genomic_DNA"/>
</dbReference>
<keyword evidence="3" id="KW-0133">Cell shape</keyword>
<dbReference type="AlphaFoldDB" id="A0A419DE73"/>
<keyword evidence="5" id="KW-0175">Coiled coil</keyword>
<evidence type="ECO:0000313" key="8">
    <source>
        <dbReference type="EMBL" id="RJO61446.1"/>
    </source>
</evidence>
<organism evidence="8 9">
    <name type="scientific">candidate division WS5 bacterium</name>
    <dbReference type="NCBI Taxonomy" id="2093353"/>
    <lineage>
        <taxon>Bacteria</taxon>
        <taxon>candidate division WS5</taxon>
    </lineage>
</organism>
<dbReference type="NCBIfam" id="TIGR00219">
    <property type="entry name" value="mreC"/>
    <property type="match status" value="1"/>
</dbReference>
<dbReference type="Pfam" id="PF04085">
    <property type="entry name" value="MreC"/>
    <property type="match status" value="1"/>
</dbReference>
<comment type="caution">
    <text evidence="8">The sequence shown here is derived from an EMBL/GenBank/DDBJ whole genome shotgun (WGS) entry which is preliminary data.</text>
</comment>
<feature type="transmembrane region" description="Helical" evidence="6">
    <location>
        <begin position="6"/>
        <end position="22"/>
    </location>
</feature>
<name>A0A419DE73_9BACT</name>
<dbReference type="Gene3D" id="2.40.10.350">
    <property type="entry name" value="Rod shape-determining protein MreC, domain 2"/>
    <property type="match status" value="1"/>
</dbReference>
<evidence type="ECO:0000313" key="9">
    <source>
        <dbReference type="Proteomes" id="UP000285655"/>
    </source>
</evidence>
<keyword evidence="6" id="KW-1133">Transmembrane helix</keyword>
<keyword evidence="6" id="KW-0472">Membrane</keyword>
<feature type="domain" description="Rod shape-determining protein MreC beta-barrel core" evidence="7">
    <location>
        <begin position="120"/>
        <end position="261"/>
    </location>
</feature>
<sequence>MKKISFLIFFSIIIIIFSLLFFRSKGSFSSVDSGITKIFQPVGSMLVSSTGGIKGIFSNIGNIGNLQKENKELQSRINELESQNARMSVSEKENESLKRELKFRTESGFQTIAADITFFDPTNIRESIMINKGANDGVKEKMAATSEGFLIGRVTDVYSNSAKILLITDPMSSVPALIPELTATGLIKGQVGMGLEMEQIPQEADLKKGQVVVTSGLGGEYPKGLVIGKVENITKKNNSIFQMASLRPLIDFKSLERVQVIIN</sequence>
<reference evidence="8 9" key="1">
    <citation type="journal article" date="2017" name="ISME J.">
        <title>Energy and carbon metabolisms in a deep terrestrial subsurface fluid microbial community.</title>
        <authorList>
            <person name="Momper L."/>
            <person name="Jungbluth S.P."/>
            <person name="Lee M.D."/>
            <person name="Amend J.P."/>
        </authorList>
    </citation>
    <scope>NUCLEOTIDE SEQUENCE [LARGE SCALE GENOMIC DNA]</scope>
    <source>
        <strain evidence="8">SURF_29</strain>
    </source>
</reference>
<dbReference type="PIRSF" id="PIRSF038471">
    <property type="entry name" value="MreC"/>
    <property type="match status" value="1"/>
</dbReference>
<dbReference type="Proteomes" id="UP000285655">
    <property type="component" value="Unassembled WGS sequence"/>
</dbReference>
<evidence type="ECO:0000256" key="6">
    <source>
        <dbReference type="SAM" id="Phobius"/>
    </source>
</evidence>
<protein>
    <recommendedName>
        <fullName evidence="2">Cell shape-determining protein MreC</fullName>
    </recommendedName>
    <alternativeName>
        <fullName evidence="4">Cell shape protein MreC</fullName>
    </alternativeName>
</protein>
<dbReference type="GO" id="GO:0005886">
    <property type="term" value="C:plasma membrane"/>
    <property type="evidence" value="ECO:0007669"/>
    <property type="project" value="TreeGrafter"/>
</dbReference>
<evidence type="ECO:0000256" key="2">
    <source>
        <dbReference type="ARBA" id="ARBA00013855"/>
    </source>
</evidence>
<dbReference type="PANTHER" id="PTHR34138">
    <property type="entry name" value="CELL SHAPE-DETERMINING PROTEIN MREC"/>
    <property type="match status" value="1"/>
</dbReference>
<evidence type="ECO:0000256" key="1">
    <source>
        <dbReference type="ARBA" id="ARBA00009369"/>
    </source>
</evidence>
<evidence type="ECO:0000256" key="3">
    <source>
        <dbReference type="ARBA" id="ARBA00022960"/>
    </source>
</evidence>
<keyword evidence="6" id="KW-0812">Transmembrane</keyword>
<dbReference type="InterPro" id="IPR055342">
    <property type="entry name" value="MreC_beta-barrel_core"/>
</dbReference>
<evidence type="ECO:0000259" key="7">
    <source>
        <dbReference type="Pfam" id="PF04085"/>
    </source>
</evidence>